<reference evidence="1 2" key="1">
    <citation type="journal article" date="2014" name="Genome Biol. Evol.">
        <title>The genome of the myxosporean Thelohanellus kitauei shows adaptations to nutrient acquisition within its fish host.</title>
        <authorList>
            <person name="Yang Y."/>
            <person name="Xiong J."/>
            <person name="Zhou Z."/>
            <person name="Huo F."/>
            <person name="Miao W."/>
            <person name="Ran C."/>
            <person name="Liu Y."/>
            <person name="Zhang J."/>
            <person name="Feng J."/>
            <person name="Wang M."/>
            <person name="Wang M."/>
            <person name="Wang L."/>
            <person name="Yao B."/>
        </authorList>
    </citation>
    <scope>NUCLEOTIDE SEQUENCE [LARGE SCALE GENOMIC DNA]</scope>
    <source>
        <strain evidence="1">Wuqing</strain>
    </source>
</reference>
<accession>A0A0C2MHU3</accession>
<proteinExistence type="predicted"/>
<keyword evidence="2" id="KW-1185">Reference proteome</keyword>
<sequence>MQRNREDLLCRQFTSESTDKFMIAPISYGKPDGLIFGFCVLHANIIFLPWERACDIHCQLQDHIKIAHFFDDYDESNDISDTVHVAVIVRAIHDNFDVIEELLGLESLHSATKGSHPPETLKNHGEKNNIEWGKLGSISTDGAEAMMGSTSGYLTSLEQF</sequence>
<gene>
    <name evidence="1" type="ORF">RF11_12688</name>
</gene>
<evidence type="ECO:0000313" key="1">
    <source>
        <dbReference type="EMBL" id="KII66661.1"/>
    </source>
</evidence>
<organism evidence="1 2">
    <name type="scientific">Thelohanellus kitauei</name>
    <name type="common">Myxosporean</name>
    <dbReference type="NCBI Taxonomy" id="669202"/>
    <lineage>
        <taxon>Eukaryota</taxon>
        <taxon>Metazoa</taxon>
        <taxon>Cnidaria</taxon>
        <taxon>Myxozoa</taxon>
        <taxon>Myxosporea</taxon>
        <taxon>Bivalvulida</taxon>
        <taxon>Platysporina</taxon>
        <taxon>Myxobolidae</taxon>
        <taxon>Thelohanellus</taxon>
    </lineage>
</organism>
<protein>
    <recommendedName>
        <fullName evidence="3">DUF4371 domain-containing protein</fullName>
    </recommendedName>
</protein>
<dbReference type="PANTHER" id="PTHR45913">
    <property type="entry name" value="EPM2A-INTERACTING PROTEIN 1"/>
    <property type="match status" value="1"/>
</dbReference>
<dbReference type="EMBL" id="JWZT01003490">
    <property type="protein sequence ID" value="KII66661.1"/>
    <property type="molecule type" value="Genomic_DNA"/>
</dbReference>
<name>A0A0C2MHU3_THEKT</name>
<comment type="caution">
    <text evidence="1">The sequence shown here is derived from an EMBL/GenBank/DDBJ whole genome shotgun (WGS) entry which is preliminary data.</text>
</comment>
<evidence type="ECO:0008006" key="3">
    <source>
        <dbReference type="Google" id="ProtNLM"/>
    </source>
</evidence>
<dbReference type="Proteomes" id="UP000031668">
    <property type="component" value="Unassembled WGS sequence"/>
</dbReference>
<evidence type="ECO:0000313" key="2">
    <source>
        <dbReference type="Proteomes" id="UP000031668"/>
    </source>
</evidence>
<dbReference type="PANTHER" id="PTHR45913:SF21">
    <property type="entry name" value="DUF4371 DOMAIN-CONTAINING PROTEIN"/>
    <property type="match status" value="1"/>
</dbReference>
<dbReference type="AlphaFoldDB" id="A0A0C2MHU3"/>